<evidence type="ECO:0000256" key="1">
    <source>
        <dbReference type="ARBA" id="ARBA00022729"/>
    </source>
</evidence>
<feature type="compositionally biased region" description="Pro residues" evidence="4">
    <location>
        <begin position="142"/>
        <end position="159"/>
    </location>
</feature>
<dbReference type="EMBL" id="NCKU01001283">
    <property type="protein sequence ID" value="RWS12535.1"/>
    <property type="molecule type" value="Genomic_DNA"/>
</dbReference>
<dbReference type="Pfam" id="PF16077">
    <property type="entry name" value="Spaetzle"/>
    <property type="match status" value="1"/>
</dbReference>
<organism evidence="8 10">
    <name type="scientific">Dinothrombium tinctorium</name>
    <dbReference type="NCBI Taxonomy" id="1965070"/>
    <lineage>
        <taxon>Eukaryota</taxon>
        <taxon>Metazoa</taxon>
        <taxon>Ecdysozoa</taxon>
        <taxon>Arthropoda</taxon>
        <taxon>Chelicerata</taxon>
        <taxon>Arachnida</taxon>
        <taxon>Acari</taxon>
        <taxon>Acariformes</taxon>
        <taxon>Trombidiformes</taxon>
        <taxon>Prostigmata</taxon>
        <taxon>Anystina</taxon>
        <taxon>Parasitengona</taxon>
        <taxon>Trombidioidea</taxon>
        <taxon>Trombidiidae</taxon>
        <taxon>Dinothrombium</taxon>
    </lineage>
</organism>
<evidence type="ECO:0000313" key="7">
    <source>
        <dbReference type="EMBL" id="RWS12535.1"/>
    </source>
</evidence>
<reference evidence="8" key="2">
    <citation type="submission" date="2018-11" db="EMBL/GenBank/DDBJ databases">
        <title>Trombidioid mite genomics.</title>
        <authorList>
            <person name="Dong X."/>
        </authorList>
    </citation>
    <scope>NUCLEOTIDE SEQUENCE</scope>
    <source>
        <strain evidence="8">UoL-WK</strain>
    </source>
</reference>
<feature type="compositionally biased region" description="Low complexity" evidence="4">
    <location>
        <begin position="166"/>
        <end position="177"/>
    </location>
</feature>
<evidence type="ECO:0000256" key="5">
    <source>
        <dbReference type="SAM" id="SignalP"/>
    </source>
</evidence>
<keyword evidence="1 5" id="KW-0732">Signal</keyword>
<dbReference type="Gene3D" id="2.10.90.10">
    <property type="entry name" value="Cystine-knot cytokines"/>
    <property type="match status" value="1"/>
</dbReference>
<evidence type="ECO:0000313" key="8">
    <source>
        <dbReference type="EMBL" id="RWS14345.1"/>
    </source>
</evidence>
<protein>
    <recommendedName>
        <fullName evidence="6">Spaetzle domain-containing protein</fullName>
    </recommendedName>
</protein>
<keyword evidence="2" id="KW-1015">Disulfide bond</keyword>
<name>A0A3S3QUY1_9ACAR</name>
<feature type="domain" description="Spaetzle" evidence="6">
    <location>
        <begin position="379"/>
        <end position="472"/>
    </location>
</feature>
<dbReference type="SUPFAM" id="SSF57501">
    <property type="entry name" value="Cystine-knot cytokines"/>
    <property type="match status" value="1"/>
</dbReference>
<sequence>MSRLQLFVGTSLVCLLLCFDKVHLKQDFFSLAGKDDSAMLLEQAFSQAGIPLADYQEGPIGPPKLSLLERLRLPFSRTKNRLKLANSLLSKPMKLDDEALGYMDYLTSQRYPSHFLFPPINAINHLYPALWHPNDRKLPILYPPMAPPLPPPPPPPLQPPHQQAIPSQPTPTTTVSSPIPPPSYSDRNSGSNKYSESLNSNTNNYQFGFKPITVRTTAPSIAASSSFNRKSSITKKLSGRSEKKYSNHQEDIGDMLANDIIFPTKIVTTKKNMHPVNPSDLLQHFSGDEWENTSSVDCSNKDLGWCDYSSQYPSIYVRSVVKQCLNILDRMYVEVPENLANFDDFVPFAPRNDSEGQLVKEKLHETNWSWAGYRSKNNMLCDSERRYIRPSIAQDINGRWFLIVQTSLYHQKIPIEVCRNPGGVCNNLNKCSKTARCVQKFTTQLLISLDLDKDDECPIMKLYRFPSACICDSAMYQ</sequence>
<feature type="compositionally biased region" description="Polar residues" evidence="4">
    <location>
        <begin position="185"/>
        <end position="198"/>
    </location>
</feature>
<feature type="chain" id="PRO_5033808227" description="Spaetzle domain-containing protein" evidence="5">
    <location>
        <begin position="25"/>
        <end position="477"/>
    </location>
</feature>
<proteinExistence type="predicted"/>
<keyword evidence="3" id="KW-0325">Glycoprotein</keyword>
<evidence type="ECO:0000256" key="2">
    <source>
        <dbReference type="ARBA" id="ARBA00023157"/>
    </source>
</evidence>
<comment type="caution">
    <text evidence="8">The sequence shown here is derived from an EMBL/GenBank/DDBJ whole genome shotgun (WGS) entry which is preliminary data.</text>
</comment>
<evidence type="ECO:0000313" key="9">
    <source>
        <dbReference type="EMBL" id="RWS14353.1"/>
    </source>
</evidence>
<evidence type="ECO:0000313" key="10">
    <source>
        <dbReference type="Proteomes" id="UP000285301"/>
    </source>
</evidence>
<dbReference type="GO" id="GO:0008083">
    <property type="term" value="F:growth factor activity"/>
    <property type="evidence" value="ECO:0007669"/>
    <property type="project" value="TreeGrafter"/>
</dbReference>
<evidence type="ECO:0000259" key="6">
    <source>
        <dbReference type="Pfam" id="PF16077"/>
    </source>
</evidence>
<dbReference type="Proteomes" id="UP000285301">
    <property type="component" value="Unassembled WGS sequence"/>
</dbReference>
<dbReference type="InterPro" id="IPR032104">
    <property type="entry name" value="Spaetzle"/>
</dbReference>
<reference evidence="8 10" key="1">
    <citation type="journal article" date="2018" name="Gigascience">
        <title>Genomes of trombidid mites reveal novel predicted allergens and laterally-transferred genes associated with secondary metabolism.</title>
        <authorList>
            <person name="Dong X."/>
            <person name="Chaisiri K."/>
            <person name="Xia D."/>
            <person name="Armstrong S.D."/>
            <person name="Fang Y."/>
            <person name="Donnelly M.J."/>
            <person name="Kadowaki T."/>
            <person name="McGarry J.W."/>
            <person name="Darby A.C."/>
            <person name="Makepeace B.L."/>
        </authorList>
    </citation>
    <scope>NUCLEOTIDE SEQUENCE [LARGE SCALE GENOMIC DNA]</scope>
    <source>
        <strain evidence="8">UoL-WK</strain>
    </source>
</reference>
<gene>
    <name evidence="9" type="ORF">B4U79_17300</name>
    <name evidence="8" type="ORF">B4U79_17301</name>
    <name evidence="7" type="ORF">B4U79_17450</name>
</gene>
<dbReference type="GO" id="GO:0021556">
    <property type="term" value="P:central nervous system formation"/>
    <property type="evidence" value="ECO:0007669"/>
    <property type="project" value="TreeGrafter"/>
</dbReference>
<dbReference type="GO" id="GO:0005615">
    <property type="term" value="C:extracellular space"/>
    <property type="evidence" value="ECO:0007669"/>
    <property type="project" value="UniProtKB-ARBA"/>
</dbReference>
<dbReference type="EMBL" id="NCKU01000746">
    <property type="protein sequence ID" value="RWS14353.1"/>
    <property type="molecule type" value="Genomic_DNA"/>
</dbReference>
<dbReference type="GO" id="GO:0005121">
    <property type="term" value="F:Toll binding"/>
    <property type="evidence" value="ECO:0007669"/>
    <property type="project" value="TreeGrafter"/>
</dbReference>
<dbReference type="GO" id="GO:0045087">
    <property type="term" value="P:innate immune response"/>
    <property type="evidence" value="ECO:0007669"/>
    <property type="project" value="TreeGrafter"/>
</dbReference>
<evidence type="ECO:0000256" key="3">
    <source>
        <dbReference type="ARBA" id="ARBA00023180"/>
    </source>
</evidence>
<dbReference type="PANTHER" id="PTHR23199">
    <property type="entry name" value="NEUROTROPHIN 1-RELATED"/>
    <property type="match status" value="1"/>
</dbReference>
<feature type="signal peptide" evidence="5">
    <location>
        <begin position="1"/>
        <end position="24"/>
    </location>
</feature>
<evidence type="ECO:0000256" key="4">
    <source>
        <dbReference type="SAM" id="MobiDB-lite"/>
    </source>
</evidence>
<dbReference type="EMBL" id="NCKU01000748">
    <property type="protein sequence ID" value="RWS14345.1"/>
    <property type="molecule type" value="Genomic_DNA"/>
</dbReference>
<dbReference type="InterPro" id="IPR029034">
    <property type="entry name" value="Cystine-knot_cytokine"/>
</dbReference>
<accession>A0A3S3QUY1</accession>
<dbReference type="OrthoDB" id="6359065at2759"/>
<dbReference type="AlphaFoldDB" id="A0A3S3QUY1"/>
<dbReference type="STRING" id="1965070.A0A3S3QUY1"/>
<dbReference type="InterPro" id="IPR052444">
    <property type="entry name" value="Spz/Toll_ligand-like"/>
</dbReference>
<dbReference type="PANTHER" id="PTHR23199:SF12">
    <property type="entry name" value="NEUROTROPHIN 1-RELATED"/>
    <property type="match status" value="1"/>
</dbReference>
<feature type="region of interest" description="Disordered" evidence="4">
    <location>
        <begin position="142"/>
        <end position="198"/>
    </location>
</feature>
<keyword evidence="10" id="KW-1185">Reference proteome</keyword>